<name>G2R2D6_THETT</name>
<reference evidence="5 6" key="1">
    <citation type="journal article" date="2011" name="Nat. Biotechnol.">
        <title>Comparative genomic analysis of the thermophilic biomass-degrading fungi Myceliophthora thermophila and Thielavia terrestris.</title>
        <authorList>
            <person name="Berka R.M."/>
            <person name="Grigoriev I.V."/>
            <person name="Otillar R."/>
            <person name="Salamov A."/>
            <person name="Grimwood J."/>
            <person name="Reid I."/>
            <person name="Ishmael N."/>
            <person name="John T."/>
            <person name="Darmond C."/>
            <person name="Moisan M.-C."/>
            <person name="Henrissat B."/>
            <person name="Coutinho P.M."/>
            <person name="Lombard V."/>
            <person name="Natvig D.O."/>
            <person name="Lindquist E."/>
            <person name="Schmutz J."/>
            <person name="Lucas S."/>
            <person name="Harris P."/>
            <person name="Powlowski J."/>
            <person name="Bellemare A."/>
            <person name="Taylor D."/>
            <person name="Butler G."/>
            <person name="de Vries R.P."/>
            <person name="Allijn I.E."/>
            <person name="van den Brink J."/>
            <person name="Ushinsky S."/>
            <person name="Storms R."/>
            <person name="Powell A.J."/>
            <person name="Paulsen I.T."/>
            <person name="Elbourne L.D.H."/>
            <person name="Baker S.E."/>
            <person name="Magnuson J."/>
            <person name="LaBoissiere S."/>
            <person name="Clutterbuck A.J."/>
            <person name="Martinez D."/>
            <person name="Wogulis M."/>
            <person name="de Leon A.L."/>
            <person name="Rey M.W."/>
            <person name="Tsang A."/>
        </authorList>
    </citation>
    <scope>NUCLEOTIDE SEQUENCE [LARGE SCALE GENOMIC DNA]</scope>
    <source>
        <strain evidence="6">ATCC 38088 / NRRL 8126</strain>
    </source>
</reference>
<dbReference type="eggNOG" id="ENOG502QSY9">
    <property type="taxonomic scope" value="Eukaryota"/>
</dbReference>
<feature type="region of interest" description="Disordered" evidence="3">
    <location>
        <begin position="594"/>
        <end position="619"/>
    </location>
</feature>
<dbReference type="GO" id="GO:0003677">
    <property type="term" value="F:DNA binding"/>
    <property type="evidence" value="ECO:0007669"/>
    <property type="project" value="InterPro"/>
</dbReference>
<dbReference type="CDD" id="cd12148">
    <property type="entry name" value="fungal_TF_MHR"/>
    <property type="match status" value="1"/>
</dbReference>
<keyword evidence="2" id="KW-0539">Nucleus</keyword>
<protein>
    <recommendedName>
        <fullName evidence="4">Xylanolytic transcriptional activator regulatory domain-containing protein</fullName>
    </recommendedName>
</protein>
<dbReference type="Pfam" id="PF04082">
    <property type="entry name" value="Fungal_trans"/>
    <property type="match status" value="1"/>
</dbReference>
<feature type="region of interest" description="Disordered" evidence="3">
    <location>
        <begin position="31"/>
        <end position="71"/>
    </location>
</feature>
<evidence type="ECO:0000256" key="2">
    <source>
        <dbReference type="ARBA" id="ARBA00023242"/>
    </source>
</evidence>
<dbReference type="KEGG" id="ttt:THITE_2113271"/>
<evidence type="ECO:0000256" key="3">
    <source>
        <dbReference type="SAM" id="MobiDB-lite"/>
    </source>
</evidence>
<dbReference type="InterPro" id="IPR007219">
    <property type="entry name" value="XnlR_reg_dom"/>
</dbReference>
<dbReference type="RefSeq" id="XP_003652145.1">
    <property type="nucleotide sequence ID" value="XM_003652097.1"/>
</dbReference>
<keyword evidence="6" id="KW-1185">Reference proteome</keyword>
<evidence type="ECO:0000313" key="5">
    <source>
        <dbReference type="EMBL" id="AEO65809.1"/>
    </source>
</evidence>
<dbReference type="GeneID" id="11516667"/>
<feature type="domain" description="Xylanolytic transcriptional activator regulatory" evidence="4">
    <location>
        <begin position="284"/>
        <end position="358"/>
    </location>
</feature>
<comment type="subcellular location">
    <subcellularLocation>
        <location evidence="1">Nucleus</location>
    </subcellularLocation>
</comment>
<dbReference type="PANTHER" id="PTHR31001:SF49">
    <property type="entry name" value="ZN(II)2CYS6 TRANSCRIPTION FACTOR (EUROFUNG)"/>
    <property type="match status" value="1"/>
</dbReference>
<dbReference type="HOGENOM" id="CLU_007426_0_2_1"/>
<sequence length="772" mass="84920">MQNRIDRLEGLVLSLMHGGASVDVGSLPGAASSVSSAGAASNASPSTADSNSLPAKIDERDDGAMQDEDESDIDEGLAKSLGVLKVDASRTKQVYLGEEHWHTILLDIAEVKNYFANHKKDMERSYERIKSTKPPNAKQPPILLMGATPASEIELRAELPPKSTVLALCARCFSSVDNVASIVHAPTFHQQLRRHWQDPSKTPIMWLALLYSILCLAMLSYHKVGDEPPDGKGRVLELADEYRLRTVQCLIAADYTKSAEYTVEAMLLYAFCEYSSRWDAELSLWVIISMVVRIAMRMGYHRDGKWFPTLSPFEAEMRRRTWGLVRMLDVFLSHQIALPSMISEYDCDTELPHNLNDEDFGPDTKVLPPSRPNDEPTPISYLIFKIKLCLQLGAILQATGRVKNPVHYDEILRFDAKLRDIRAELPPHLKMLPLEECQGPLTLVMARFNMDILYLKIMCLLHRKYIPRARHNPRYAHSRRSAIEASLEALRHLATLHRESQPNGRLHPIRWFVTSVATKDFLLPAMLIALDLHFDNAGQGSAGQSSHFWSREQRQEMIVSLELTRDVWKQLADISMEAVKASNTLEIMLAKIKGSGGADGPTSPVERTSASGPLGATGLTALEPEHSAAMTLGMLSEGAMPGSPATLGGPQMSAGAPYGTLNPSSDPSNTGPGPSTGPGTNMGAGAAAYEFSNPMLGFDGGQSPLSMFDNMAGGNLDFSTNLDWDSFENYMQTAHWGAETLQFFSGNPEMSQQQAPPDGIPFPYGPDLRGST</sequence>
<dbReference type="GO" id="GO:0005634">
    <property type="term" value="C:nucleus"/>
    <property type="evidence" value="ECO:0007669"/>
    <property type="project" value="UniProtKB-SubCell"/>
</dbReference>
<proteinExistence type="predicted"/>
<gene>
    <name evidence="5" type="ORF">THITE_2113271</name>
</gene>
<dbReference type="AlphaFoldDB" id="G2R2D6"/>
<feature type="region of interest" description="Disordered" evidence="3">
    <location>
        <begin position="637"/>
        <end position="685"/>
    </location>
</feature>
<dbReference type="PANTHER" id="PTHR31001">
    <property type="entry name" value="UNCHARACTERIZED TRANSCRIPTIONAL REGULATORY PROTEIN"/>
    <property type="match status" value="1"/>
</dbReference>
<evidence type="ECO:0000256" key="1">
    <source>
        <dbReference type="ARBA" id="ARBA00004123"/>
    </source>
</evidence>
<dbReference type="EMBL" id="CP003010">
    <property type="protein sequence ID" value="AEO65809.1"/>
    <property type="molecule type" value="Genomic_DNA"/>
</dbReference>
<feature type="region of interest" description="Disordered" evidence="3">
    <location>
        <begin position="748"/>
        <end position="772"/>
    </location>
</feature>
<dbReference type="OrthoDB" id="762982at2759"/>
<dbReference type="GO" id="GO:0006351">
    <property type="term" value="P:DNA-templated transcription"/>
    <property type="evidence" value="ECO:0007669"/>
    <property type="project" value="InterPro"/>
</dbReference>
<dbReference type="SMART" id="SM00906">
    <property type="entry name" value="Fungal_trans"/>
    <property type="match status" value="1"/>
</dbReference>
<dbReference type="Proteomes" id="UP000008181">
    <property type="component" value="Chromosome 2"/>
</dbReference>
<evidence type="ECO:0000313" key="6">
    <source>
        <dbReference type="Proteomes" id="UP000008181"/>
    </source>
</evidence>
<accession>G2R2D6</accession>
<dbReference type="GO" id="GO:0008270">
    <property type="term" value="F:zinc ion binding"/>
    <property type="evidence" value="ECO:0007669"/>
    <property type="project" value="InterPro"/>
</dbReference>
<dbReference type="InterPro" id="IPR050613">
    <property type="entry name" value="Sec_Metabolite_Reg"/>
</dbReference>
<feature type="compositionally biased region" description="Low complexity" evidence="3">
    <location>
        <begin position="31"/>
        <end position="48"/>
    </location>
</feature>
<evidence type="ECO:0000259" key="4">
    <source>
        <dbReference type="SMART" id="SM00906"/>
    </source>
</evidence>
<organism evidence="5 6">
    <name type="scientific">Thermothielavioides terrestris (strain ATCC 38088 / NRRL 8126)</name>
    <name type="common">Thielavia terrestris</name>
    <dbReference type="NCBI Taxonomy" id="578455"/>
    <lineage>
        <taxon>Eukaryota</taxon>
        <taxon>Fungi</taxon>
        <taxon>Dikarya</taxon>
        <taxon>Ascomycota</taxon>
        <taxon>Pezizomycotina</taxon>
        <taxon>Sordariomycetes</taxon>
        <taxon>Sordariomycetidae</taxon>
        <taxon>Sordariales</taxon>
        <taxon>Chaetomiaceae</taxon>
        <taxon>Thermothielavioides</taxon>
        <taxon>Thermothielavioides terrestris</taxon>
    </lineage>
</organism>
<feature type="compositionally biased region" description="Low complexity" evidence="3">
    <location>
        <begin position="662"/>
        <end position="673"/>
    </location>
</feature>